<reference evidence="6" key="1">
    <citation type="submission" date="2021-10" db="EMBL/GenBank/DDBJ databases">
        <title>The diversity and Nitrogen Metabolism of Culturable Nitrate-Utilizing Bacteria Within the Oxygen Minimum Zone of the Changjiang (Yangtze River)Estuary.</title>
        <authorList>
            <person name="Zhang D."/>
            <person name="Zheng J."/>
            <person name="Liu S."/>
            <person name="He W."/>
        </authorList>
    </citation>
    <scope>NUCLEOTIDE SEQUENCE</scope>
    <source>
        <strain evidence="6">FXH-223</strain>
    </source>
</reference>
<dbReference type="InterPro" id="IPR011010">
    <property type="entry name" value="DNA_brk_join_enz"/>
</dbReference>
<dbReference type="Gene3D" id="1.10.150.130">
    <property type="match status" value="1"/>
</dbReference>
<dbReference type="Pfam" id="PF13356">
    <property type="entry name" value="Arm-DNA-bind_3"/>
    <property type="match status" value="1"/>
</dbReference>
<feature type="domain" description="Tyr recombinase" evidence="5">
    <location>
        <begin position="209"/>
        <end position="385"/>
    </location>
</feature>
<protein>
    <submittedName>
        <fullName evidence="6">Integrase arm-type DNA-binding domain-containing protein</fullName>
    </submittedName>
</protein>
<proteinExistence type="inferred from homology"/>
<keyword evidence="4" id="KW-0233">DNA recombination</keyword>
<dbReference type="InterPro" id="IPR010998">
    <property type="entry name" value="Integrase_recombinase_N"/>
</dbReference>
<sequence length="414" mass="47569">MGRGINRLTEKEIRNTSADGKRQKKLADGGGLTLVIRPTSSVWWLRYRFHGKERTLTLGPYPRISLKEARTQRDDALRLLDKGIDPVDYRRAEKQRQESDAQDTFQSIALEWYETMHKHEVGPTTHPKNLRRMEMHIFPHLGRMPIRQITPPDVLKVLRRVEAKGHVDNAHRLKTIISQVFRYAVGIGKAERDVTTDLRGLLRSPDVTHHAAIVTPDELGDLLRAMWAYSGTPTVCAALRLAPMLFLRPGDLRRMRWDEIDWEEAQWSTERTKNGEPLIVPLATQALEILGNLEPLNSRSEYVFPSVRSAKRPMSENTVTAALINLGYKNTMTGHGFRATARTMLHERLKFPVEIIEMQMAHRVRDVHGRAYNRTQWLDDRREMMQAWADYLEALRMGKPTVKEAASGFSQESA</sequence>
<dbReference type="PROSITE" id="PS51898">
    <property type="entry name" value="TYR_RECOMBINASE"/>
    <property type="match status" value="1"/>
</dbReference>
<dbReference type="AlphaFoldDB" id="A0A9Q3YPZ8"/>
<dbReference type="InterPro" id="IPR050808">
    <property type="entry name" value="Phage_Integrase"/>
</dbReference>
<organism evidence="6 7">
    <name type="scientific">Alloalcanivorax marinus</name>
    <dbReference type="NCBI Taxonomy" id="1177169"/>
    <lineage>
        <taxon>Bacteria</taxon>
        <taxon>Pseudomonadati</taxon>
        <taxon>Pseudomonadota</taxon>
        <taxon>Gammaproteobacteria</taxon>
        <taxon>Oceanospirillales</taxon>
        <taxon>Alcanivoracaceae</taxon>
        <taxon>Alloalcanivorax</taxon>
    </lineage>
</organism>
<dbReference type="InterPro" id="IPR013762">
    <property type="entry name" value="Integrase-like_cat_sf"/>
</dbReference>
<evidence type="ECO:0000256" key="4">
    <source>
        <dbReference type="ARBA" id="ARBA00023172"/>
    </source>
</evidence>
<evidence type="ECO:0000259" key="5">
    <source>
        <dbReference type="PROSITE" id="PS51898"/>
    </source>
</evidence>
<dbReference type="PANTHER" id="PTHR30629">
    <property type="entry name" value="PROPHAGE INTEGRASE"/>
    <property type="match status" value="1"/>
</dbReference>
<dbReference type="Pfam" id="PF00589">
    <property type="entry name" value="Phage_integrase"/>
    <property type="match status" value="1"/>
</dbReference>
<dbReference type="CDD" id="cd00801">
    <property type="entry name" value="INT_P4_C"/>
    <property type="match status" value="1"/>
</dbReference>
<dbReference type="Gene3D" id="1.10.443.10">
    <property type="entry name" value="Intergrase catalytic core"/>
    <property type="match status" value="1"/>
</dbReference>
<keyword evidence="3 6" id="KW-0238">DNA-binding</keyword>
<gene>
    <name evidence="6" type="ORF">LL252_00895</name>
</gene>
<evidence type="ECO:0000256" key="3">
    <source>
        <dbReference type="ARBA" id="ARBA00023125"/>
    </source>
</evidence>
<evidence type="ECO:0000256" key="1">
    <source>
        <dbReference type="ARBA" id="ARBA00008857"/>
    </source>
</evidence>
<name>A0A9Q3YPZ8_9GAMM</name>
<accession>A0A9Q3YPZ8</accession>
<dbReference type="EMBL" id="JAJGNA010000001">
    <property type="protein sequence ID" value="MCC4307113.1"/>
    <property type="molecule type" value="Genomic_DNA"/>
</dbReference>
<dbReference type="SUPFAM" id="SSF56349">
    <property type="entry name" value="DNA breaking-rejoining enzymes"/>
    <property type="match status" value="1"/>
</dbReference>
<dbReference type="GO" id="GO:0003677">
    <property type="term" value="F:DNA binding"/>
    <property type="evidence" value="ECO:0007669"/>
    <property type="project" value="UniProtKB-KW"/>
</dbReference>
<evidence type="ECO:0000256" key="2">
    <source>
        <dbReference type="ARBA" id="ARBA00022908"/>
    </source>
</evidence>
<dbReference type="InterPro" id="IPR025166">
    <property type="entry name" value="Integrase_DNA_bind_dom"/>
</dbReference>
<dbReference type="Proteomes" id="UP001108027">
    <property type="component" value="Unassembled WGS sequence"/>
</dbReference>
<keyword evidence="2" id="KW-0229">DNA integration</keyword>
<keyword evidence="7" id="KW-1185">Reference proteome</keyword>
<dbReference type="InterPro" id="IPR002104">
    <property type="entry name" value="Integrase_catalytic"/>
</dbReference>
<comment type="caution">
    <text evidence="6">The sequence shown here is derived from an EMBL/GenBank/DDBJ whole genome shotgun (WGS) entry which is preliminary data.</text>
</comment>
<dbReference type="GO" id="GO:0015074">
    <property type="term" value="P:DNA integration"/>
    <property type="evidence" value="ECO:0007669"/>
    <property type="project" value="UniProtKB-KW"/>
</dbReference>
<dbReference type="Gene3D" id="3.30.160.390">
    <property type="entry name" value="Integrase, DNA-binding domain"/>
    <property type="match status" value="1"/>
</dbReference>
<comment type="similarity">
    <text evidence="1">Belongs to the 'phage' integrase family.</text>
</comment>
<dbReference type="PANTHER" id="PTHR30629:SF2">
    <property type="entry name" value="PROPHAGE INTEGRASE INTS-RELATED"/>
    <property type="match status" value="1"/>
</dbReference>
<dbReference type="RefSeq" id="WP_228232273.1">
    <property type="nucleotide sequence ID" value="NZ_JAJGNA010000001.1"/>
</dbReference>
<dbReference type="InterPro" id="IPR038488">
    <property type="entry name" value="Integrase_DNA-bd_sf"/>
</dbReference>
<dbReference type="GO" id="GO:0006310">
    <property type="term" value="P:DNA recombination"/>
    <property type="evidence" value="ECO:0007669"/>
    <property type="project" value="UniProtKB-KW"/>
</dbReference>
<evidence type="ECO:0000313" key="7">
    <source>
        <dbReference type="Proteomes" id="UP001108027"/>
    </source>
</evidence>
<evidence type="ECO:0000313" key="6">
    <source>
        <dbReference type="EMBL" id="MCC4307113.1"/>
    </source>
</evidence>
<dbReference type="Pfam" id="PF22022">
    <property type="entry name" value="Phage_int_M"/>
    <property type="match status" value="1"/>
</dbReference>
<dbReference type="InterPro" id="IPR053876">
    <property type="entry name" value="Phage_int_M"/>
</dbReference>